<dbReference type="EMBL" id="AMQN01029057">
    <property type="status" value="NOT_ANNOTATED_CDS"/>
    <property type="molecule type" value="Genomic_DNA"/>
</dbReference>
<evidence type="ECO:0000313" key="1">
    <source>
        <dbReference type="EMBL" id="ELT94713.1"/>
    </source>
</evidence>
<dbReference type="Proteomes" id="UP000014760">
    <property type="component" value="Unassembled WGS sequence"/>
</dbReference>
<dbReference type="EnsemblMetazoa" id="CapteT214154">
    <property type="protein sequence ID" value="CapteP214154"/>
    <property type="gene ID" value="CapteG214154"/>
</dbReference>
<proteinExistence type="predicted"/>
<dbReference type="AlphaFoldDB" id="R7TLK3"/>
<dbReference type="HOGENOM" id="CLU_938668_0_0_1"/>
<name>R7TLK3_CAPTE</name>
<keyword evidence="3" id="KW-1185">Reference proteome</keyword>
<evidence type="ECO:0000313" key="2">
    <source>
        <dbReference type="EnsemblMetazoa" id="CapteP214154"/>
    </source>
</evidence>
<gene>
    <name evidence="1" type="ORF">CAPTEDRAFT_214154</name>
</gene>
<organism evidence="1">
    <name type="scientific">Capitella teleta</name>
    <name type="common">Polychaete worm</name>
    <dbReference type="NCBI Taxonomy" id="283909"/>
    <lineage>
        <taxon>Eukaryota</taxon>
        <taxon>Metazoa</taxon>
        <taxon>Spiralia</taxon>
        <taxon>Lophotrochozoa</taxon>
        <taxon>Annelida</taxon>
        <taxon>Polychaeta</taxon>
        <taxon>Sedentaria</taxon>
        <taxon>Scolecida</taxon>
        <taxon>Capitellidae</taxon>
        <taxon>Capitella</taxon>
    </lineage>
</organism>
<reference evidence="2" key="3">
    <citation type="submission" date="2015-06" db="UniProtKB">
        <authorList>
            <consortium name="EnsemblMetazoa"/>
        </authorList>
    </citation>
    <scope>IDENTIFICATION</scope>
</reference>
<reference evidence="3" key="1">
    <citation type="submission" date="2012-12" db="EMBL/GenBank/DDBJ databases">
        <authorList>
            <person name="Hellsten U."/>
            <person name="Grimwood J."/>
            <person name="Chapman J.A."/>
            <person name="Shapiro H."/>
            <person name="Aerts A."/>
            <person name="Otillar R.P."/>
            <person name="Terry A.Y."/>
            <person name="Boore J.L."/>
            <person name="Simakov O."/>
            <person name="Marletaz F."/>
            <person name="Cho S.-J."/>
            <person name="Edsinger-Gonzales E."/>
            <person name="Havlak P."/>
            <person name="Kuo D.-H."/>
            <person name="Larsson T."/>
            <person name="Lv J."/>
            <person name="Arendt D."/>
            <person name="Savage R."/>
            <person name="Osoegawa K."/>
            <person name="de Jong P."/>
            <person name="Lindberg D.R."/>
            <person name="Seaver E.C."/>
            <person name="Weisblat D.A."/>
            <person name="Putnam N.H."/>
            <person name="Grigoriev I.V."/>
            <person name="Rokhsar D.S."/>
        </authorList>
    </citation>
    <scope>NUCLEOTIDE SEQUENCE</scope>
    <source>
        <strain evidence="3">I ESC-2004</strain>
    </source>
</reference>
<reference evidence="1 3" key="2">
    <citation type="journal article" date="2013" name="Nature">
        <title>Insights into bilaterian evolution from three spiralian genomes.</title>
        <authorList>
            <person name="Simakov O."/>
            <person name="Marletaz F."/>
            <person name="Cho S.J."/>
            <person name="Edsinger-Gonzales E."/>
            <person name="Havlak P."/>
            <person name="Hellsten U."/>
            <person name="Kuo D.H."/>
            <person name="Larsson T."/>
            <person name="Lv J."/>
            <person name="Arendt D."/>
            <person name="Savage R."/>
            <person name="Osoegawa K."/>
            <person name="de Jong P."/>
            <person name="Grimwood J."/>
            <person name="Chapman J.A."/>
            <person name="Shapiro H."/>
            <person name="Aerts A."/>
            <person name="Otillar R.P."/>
            <person name="Terry A.Y."/>
            <person name="Boore J.L."/>
            <person name="Grigoriev I.V."/>
            <person name="Lindberg D.R."/>
            <person name="Seaver E.C."/>
            <person name="Weisblat D.A."/>
            <person name="Putnam N.H."/>
            <person name="Rokhsar D.S."/>
        </authorList>
    </citation>
    <scope>NUCLEOTIDE SEQUENCE</scope>
    <source>
        <strain evidence="1 3">I ESC-2004</strain>
    </source>
</reference>
<sequence length="297" mass="33609">MNDYSADGDLLPCAFVHIERRCTDMDITFSCSCRSALLLQTCAQNSATMVEEVVPEGIMCMHCRFLKDNFSAMIEVLHDRHQVDSHLKRCVRRSQKLLQQGVVPLETGGASLRFSVRSSVGENLSFVSITDGFIKCHKGECQVRLHSRKSVRKLLSLDEASEACPHLEAMRAQQEVWVDCLPQLEQASGDRMENPNDQGIMAQVISSKQHFNISTGLWDFGGWSKHMPVQKDDKKLQRNRQIRHNINEDNAQHSRDSAGYLTGLSLKPKLPATCSCDIPWTNDQFIVDFNTILFCKH</sequence>
<accession>R7TLK3</accession>
<feature type="non-terminal residue" evidence="1">
    <location>
        <position position="297"/>
    </location>
</feature>
<protein>
    <submittedName>
        <fullName evidence="1 2">Uncharacterized protein</fullName>
    </submittedName>
</protein>
<dbReference type="OrthoDB" id="6079908at2759"/>
<evidence type="ECO:0000313" key="3">
    <source>
        <dbReference type="Proteomes" id="UP000014760"/>
    </source>
</evidence>
<dbReference type="EMBL" id="KB309348">
    <property type="protein sequence ID" value="ELT94713.1"/>
    <property type="molecule type" value="Genomic_DNA"/>
</dbReference>